<dbReference type="Pfam" id="PF13424">
    <property type="entry name" value="TPR_12"/>
    <property type="match status" value="2"/>
</dbReference>
<dbReference type="EMBL" id="BAAAPF010000214">
    <property type="protein sequence ID" value="GAA2139984.1"/>
    <property type="molecule type" value="Genomic_DNA"/>
</dbReference>
<feature type="domain" description="NB-ARC" evidence="1">
    <location>
        <begin position="158"/>
        <end position="304"/>
    </location>
</feature>
<dbReference type="InterPro" id="IPR019734">
    <property type="entry name" value="TPR_rpt"/>
</dbReference>
<dbReference type="SUPFAM" id="SSF48452">
    <property type="entry name" value="TPR-like"/>
    <property type="match status" value="2"/>
</dbReference>
<comment type="caution">
    <text evidence="2">The sequence shown here is derived from an EMBL/GenBank/DDBJ whole genome shotgun (WGS) entry which is preliminary data.</text>
</comment>
<dbReference type="PANTHER" id="PTHR47691:SF3">
    <property type="entry name" value="HTH-TYPE TRANSCRIPTIONAL REGULATOR RV0890C-RELATED"/>
    <property type="match status" value="1"/>
</dbReference>
<protein>
    <submittedName>
        <fullName evidence="2">Tetratricopeptide repeat protein</fullName>
    </submittedName>
</protein>
<reference evidence="2 3" key="1">
    <citation type="journal article" date="2019" name="Int. J. Syst. Evol. Microbiol.">
        <title>The Global Catalogue of Microorganisms (GCM) 10K type strain sequencing project: providing services to taxonomists for standard genome sequencing and annotation.</title>
        <authorList>
            <consortium name="The Broad Institute Genomics Platform"/>
            <consortium name="The Broad Institute Genome Sequencing Center for Infectious Disease"/>
            <person name="Wu L."/>
            <person name="Ma J."/>
        </authorList>
    </citation>
    <scope>NUCLEOTIDE SEQUENCE [LARGE SCALE GENOMIC DNA]</scope>
    <source>
        <strain evidence="2 3">JCM 15481</strain>
    </source>
</reference>
<accession>A0ABN2ZC36</accession>
<sequence length="823" mass="89750">MSAEGGLSRAATSFDPFGARTLDDLVAGLRRLRAWSGQSEREVHRRVVRLRQVRGVPELPAFNTVHRCFQPGRTRLNVELMADVVRVLAGDEAVAQWRAAHATIVCDRDAAERSLAVTVAGVLPEDLCRFTGRRAELHRLLGSDAAGPPGRAYGTWLIDGMPGVGKTTLAVHAAHHLWRRERFPVVLWADLNGYARDLPPADPGAVLGAFLQQLGVSASVVRRLDPPGRAGKFRARLAGTRALLVLDNAAAAEQLHPLLPGVPTCVTLVTSRRRIAGPPGARRVHLEVFPPADAVELLRQSVGALRMDRAPQTAGRIAAAVGHLPLALDVVAGRISHCDGWTLSDHLERLTDDRGTVLVDRVEAALRLSYDGLPADARTLFRMLALLPGPHVDPYAAAALTGTDPVTAGQHLELLLATNLLRRREAGRFTLHDLVRLHAIERGGDADPPRVRRAARSRLFDYYHHAADAAMRLYAPYEYRNRPSGGVPRAGREGPLPALADWRSALAWLDAERPNLVAAALRAGDDGRPELAGRLSVILHRYLSLGGHYQETETLLAHACRTPVPADRAQALAQMGAAAARRGRHAEAVDRFRCAMDVFRSIDDLVGEGWMRGNLAVVLQYVGDFREAETHLAQTLNSLQDLCDRPDLAAKLAGEHGIRYEPLTHLPQIAKYSGQLLDIARSALLTARRIEDRVSECNALTNIAMLIWQEGHRKEAVADHEQSLSITRSIGYRHGEVQVLNELGAALRAMGCTERALRCHRDAVALAAEIGDAYQEARAYDGMGKCHHAAHHAEAARACWRRALSRFTLLGTPEAATVADSLR</sequence>
<dbReference type="RefSeq" id="WP_344292402.1">
    <property type="nucleotide sequence ID" value="NZ_BAAAPF010000214.1"/>
</dbReference>
<dbReference type="InterPro" id="IPR011990">
    <property type="entry name" value="TPR-like_helical_dom_sf"/>
</dbReference>
<gene>
    <name evidence="2" type="ORF">GCM10009802_50050</name>
</gene>
<proteinExistence type="predicted"/>
<dbReference type="SMART" id="SM00028">
    <property type="entry name" value="TPR"/>
    <property type="match status" value="5"/>
</dbReference>
<dbReference type="PRINTS" id="PR00364">
    <property type="entry name" value="DISEASERSIST"/>
</dbReference>
<dbReference type="Proteomes" id="UP001500443">
    <property type="component" value="Unassembled WGS sequence"/>
</dbReference>
<dbReference type="InterPro" id="IPR002182">
    <property type="entry name" value="NB-ARC"/>
</dbReference>
<name>A0ABN2ZC36_9ACTN</name>
<evidence type="ECO:0000259" key="1">
    <source>
        <dbReference type="Pfam" id="PF00931"/>
    </source>
</evidence>
<evidence type="ECO:0000313" key="2">
    <source>
        <dbReference type="EMBL" id="GAA2139984.1"/>
    </source>
</evidence>
<organism evidence="2 3">
    <name type="scientific">Streptomyces synnematoformans</name>
    <dbReference type="NCBI Taxonomy" id="415721"/>
    <lineage>
        <taxon>Bacteria</taxon>
        <taxon>Bacillati</taxon>
        <taxon>Actinomycetota</taxon>
        <taxon>Actinomycetes</taxon>
        <taxon>Kitasatosporales</taxon>
        <taxon>Streptomycetaceae</taxon>
        <taxon>Streptomyces</taxon>
    </lineage>
</organism>
<evidence type="ECO:0000313" key="3">
    <source>
        <dbReference type="Proteomes" id="UP001500443"/>
    </source>
</evidence>
<dbReference type="Pfam" id="PF00931">
    <property type="entry name" value="NB-ARC"/>
    <property type="match status" value="1"/>
</dbReference>
<dbReference type="Gene3D" id="3.40.50.300">
    <property type="entry name" value="P-loop containing nucleotide triphosphate hydrolases"/>
    <property type="match status" value="1"/>
</dbReference>
<dbReference type="Gene3D" id="1.25.40.10">
    <property type="entry name" value="Tetratricopeptide repeat domain"/>
    <property type="match status" value="1"/>
</dbReference>
<keyword evidence="3" id="KW-1185">Reference proteome</keyword>
<dbReference type="SUPFAM" id="SSF52540">
    <property type="entry name" value="P-loop containing nucleoside triphosphate hydrolases"/>
    <property type="match status" value="1"/>
</dbReference>
<dbReference type="InterPro" id="IPR027417">
    <property type="entry name" value="P-loop_NTPase"/>
</dbReference>
<dbReference type="PANTHER" id="PTHR47691">
    <property type="entry name" value="REGULATOR-RELATED"/>
    <property type="match status" value="1"/>
</dbReference>